<evidence type="ECO:0000313" key="22">
    <source>
        <dbReference type="EMBL" id="QJY49422.1"/>
    </source>
</evidence>
<dbReference type="InterPro" id="IPR005467">
    <property type="entry name" value="His_kinase_dom"/>
</dbReference>
<keyword evidence="12 22" id="KW-0418">Kinase</keyword>
<dbReference type="GO" id="GO:0046872">
    <property type="term" value="F:metal ion binding"/>
    <property type="evidence" value="ECO:0007669"/>
    <property type="project" value="UniProtKB-KW"/>
</dbReference>
<evidence type="ECO:0000256" key="4">
    <source>
        <dbReference type="ARBA" id="ARBA00012438"/>
    </source>
</evidence>
<keyword evidence="23" id="KW-1185">Reference proteome</keyword>
<dbReference type="SUPFAM" id="SSF55874">
    <property type="entry name" value="ATPase domain of HSP90 chaperone/DNA topoisomerase II/histidine kinase"/>
    <property type="match status" value="1"/>
</dbReference>
<evidence type="ECO:0000259" key="21">
    <source>
        <dbReference type="PROSITE" id="PS50109"/>
    </source>
</evidence>
<dbReference type="InterPro" id="IPR036890">
    <property type="entry name" value="HATPase_C_sf"/>
</dbReference>
<comment type="function">
    <text evidence="17">Member of the two-component regulatory system NreB/NreC involved in the control of dissimilatory nitrate/nitrite reduction in response to oxygen. NreB functions as a direct oxygen sensor histidine kinase which is autophosphorylated, in the absence of oxygen, probably at the conserved histidine residue, and transfers its phosphate group probably to a conserved aspartate residue of NreC. NreB/NreC activates the expression of the nitrate (narGHJI) and nitrite (nir) reductase operons, as well as the putative nitrate transporter gene narT.</text>
</comment>
<dbReference type="Proteomes" id="UP000505377">
    <property type="component" value="Chromosome"/>
</dbReference>
<dbReference type="EC" id="2.7.13.3" evidence="4"/>
<evidence type="ECO:0000256" key="19">
    <source>
        <dbReference type="SAM" id="Coils"/>
    </source>
</evidence>
<feature type="domain" description="Histidine kinase" evidence="21">
    <location>
        <begin position="279"/>
        <end position="365"/>
    </location>
</feature>
<evidence type="ECO:0000256" key="20">
    <source>
        <dbReference type="SAM" id="Phobius"/>
    </source>
</evidence>
<evidence type="ECO:0000256" key="1">
    <source>
        <dbReference type="ARBA" id="ARBA00000085"/>
    </source>
</evidence>
<evidence type="ECO:0000256" key="15">
    <source>
        <dbReference type="ARBA" id="ARBA00023012"/>
    </source>
</evidence>
<evidence type="ECO:0000256" key="13">
    <source>
        <dbReference type="ARBA" id="ARBA00022840"/>
    </source>
</evidence>
<dbReference type="PANTHER" id="PTHR24421">
    <property type="entry name" value="NITRATE/NITRITE SENSOR PROTEIN NARX-RELATED"/>
    <property type="match status" value="1"/>
</dbReference>
<dbReference type="PRINTS" id="PR00344">
    <property type="entry name" value="BCTRLSENSOR"/>
</dbReference>
<reference evidence="22 23" key="1">
    <citation type="submission" date="2020-05" db="EMBL/GenBank/DDBJ databases">
        <authorList>
            <person name="Mo P."/>
        </authorList>
    </citation>
    <scope>NUCLEOTIDE SEQUENCE [LARGE SCALE GENOMIC DNA]</scope>
    <source>
        <strain evidence="22 23">Gen01</strain>
    </source>
</reference>
<evidence type="ECO:0000256" key="7">
    <source>
        <dbReference type="ARBA" id="ARBA00022490"/>
    </source>
</evidence>
<evidence type="ECO:0000256" key="8">
    <source>
        <dbReference type="ARBA" id="ARBA00022553"/>
    </source>
</evidence>
<keyword evidence="6" id="KW-0004">4Fe-4S</keyword>
<dbReference type="Gene3D" id="3.30.565.10">
    <property type="entry name" value="Histidine kinase-like ATPase, C-terminal domain"/>
    <property type="match status" value="1"/>
</dbReference>
<evidence type="ECO:0000256" key="10">
    <source>
        <dbReference type="ARBA" id="ARBA00022723"/>
    </source>
</evidence>
<evidence type="ECO:0000256" key="12">
    <source>
        <dbReference type="ARBA" id="ARBA00022777"/>
    </source>
</evidence>
<keyword evidence="20" id="KW-1133">Transmembrane helix</keyword>
<evidence type="ECO:0000256" key="6">
    <source>
        <dbReference type="ARBA" id="ARBA00022485"/>
    </source>
</evidence>
<dbReference type="GO" id="GO:0000155">
    <property type="term" value="F:phosphorelay sensor kinase activity"/>
    <property type="evidence" value="ECO:0007669"/>
    <property type="project" value="InterPro"/>
</dbReference>
<dbReference type="Gene3D" id="1.20.5.1930">
    <property type="match status" value="1"/>
</dbReference>
<dbReference type="PANTHER" id="PTHR24421:SF10">
    <property type="entry name" value="NITRATE_NITRITE SENSOR PROTEIN NARQ"/>
    <property type="match status" value="1"/>
</dbReference>
<dbReference type="InterPro" id="IPR050482">
    <property type="entry name" value="Sensor_HK_TwoCompSys"/>
</dbReference>
<dbReference type="GO" id="GO:0051539">
    <property type="term" value="F:4 iron, 4 sulfur cluster binding"/>
    <property type="evidence" value="ECO:0007669"/>
    <property type="project" value="UniProtKB-KW"/>
</dbReference>
<keyword evidence="15" id="KW-0902">Two-component regulatory system</keyword>
<dbReference type="RefSeq" id="WP_172165139.1">
    <property type="nucleotide sequence ID" value="NZ_CP053564.1"/>
</dbReference>
<keyword evidence="19" id="KW-0175">Coiled coil</keyword>
<evidence type="ECO:0000256" key="2">
    <source>
        <dbReference type="ARBA" id="ARBA00001966"/>
    </source>
</evidence>
<dbReference type="AlphaFoldDB" id="A0A6M6JS09"/>
<evidence type="ECO:0000256" key="9">
    <source>
        <dbReference type="ARBA" id="ARBA00022679"/>
    </source>
</evidence>
<dbReference type="KEGG" id="pbro:HOP40_29745"/>
<dbReference type="GO" id="GO:0046983">
    <property type="term" value="F:protein dimerization activity"/>
    <property type="evidence" value="ECO:0007669"/>
    <property type="project" value="InterPro"/>
</dbReference>
<dbReference type="InterPro" id="IPR004358">
    <property type="entry name" value="Sig_transdc_His_kin-like_C"/>
</dbReference>
<keyword evidence="20" id="KW-0472">Membrane</keyword>
<keyword evidence="13" id="KW-0067">ATP-binding</keyword>
<keyword evidence="20" id="KW-0812">Transmembrane</keyword>
<evidence type="ECO:0000256" key="5">
    <source>
        <dbReference type="ARBA" id="ARBA00017322"/>
    </source>
</evidence>
<keyword evidence="11" id="KW-0547">Nucleotide-binding</keyword>
<feature type="transmembrane region" description="Helical" evidence="20">
    <location>
        <begin position="28"/>
        <end position="47"/>
    </location>
</feature>
<organism evidence="22 23">
    <name type="scientific">Pseudonocardia broussonetiae</name>
    <dbReference type="NCBI Taxonomy" id="2736640"/>
    <lineage>
        <taxon>Bacteria</taxon>
        <taxon>Bacillati</taxon>
        <taxon>Actinomycetota</taxon>
        <taxon>Actinomycetes</taxon>
        <taxon>Pseudonocardiales</taxon>
        <taxon>Pseudonocardiaceae</taxon>
        <taxon>Pseudonocardia</taxon>
    </lineage>
</organism>
<keyword evidence="7" id="KW-0963">Cytoplasm</keyword>
<dbReference type="Pfam" id="PF07730">
    <property type="entry name" value="HisKA_3"/>
    <property type="match status" value="1"/>
</dbReference>
<sequence length="365" mass="37961">MERALAVLTVVALVTVLAEATDRPDPLPGYLVAVVCAALVLVALRWLEGRGRAVAVSYVAVQLGLAFAVSSLAGPGVGATLLFCLLVAQTVRMLPPPAAVVVVAVAPLTHVGMSWADGLREGLGVLAAAGFTAVVTLLLLREQRAREELDVAHARLRAHAEQAEELATIEERNRLARDIHDGLGHHLTVVQMQVQAARAVLRSDPDRADGVLAKAQAQATEALAEVRRSVAALRGPRTAPPLATALEALAEQTSAAGVPTALHVTGAARPLPDDVRDSLFRTAQEGLTNVRKHAGATRARLVLDYDAPGTVRLEVSDDGSGIPDAPASGGFGLTGLRERAERLGGRLDAETAPGGGTTLRLQVPA</sequence>
<keyword evidence="8" id="KW-0597">Phosphoprotein</keyword>
<dbReference type="Pfam" id="PF02518">
    <property type="entry name" value="HATPase_c"/>
    <property type="match status" value="1"/>
</dbReference>
<comment type="cofactor">
    <cofactor evidence="2">
        <name>[4Fe-4S] cluster</name>
        <dbReference type="ChEBI" id="CHEBI:49883"/>
    </cofactor>
</comment>
<evidence type="ECO:0000256" key="18">
    <source>
        <dbReference type="ARBA" id="ARBA00030800"/>
    </source>
</evidence>
<comment type="subcellular location">
    <subcellularLocation>
        <location evidence="3">Cytoplasm</location>
    </subcellularLocation>
</comment>
<evidence type="ECO:0000256" key="16">
    <source>
        <dbReference type="ARBA" id="ARBA00023014"/>
    </source>
</evidence>
<comment type="catalytic activity">
    <reaction evidence="1">
        <text>ATP + protein L-histidine = ADP + protein N-phospho-L-histidine.</text>
        <dbReference type="EC" id="2.7.13.3"/>
    </reaction>
</comment>
<keyword evidence="14" id="KW-0408">Iron</keyword>
<evidence type="ECO:0000256" key="17">
    <source>
        <dbReference type="ARBA" id="ARBA00024827"/>
    </source>
</evidence>
<keyword evidence="16" id="KW-0411">Iron-sulfur</keyword>
<dbReference type="InterPro" id="IPR003594">
    <property type="entry name" value="HATPase_dom"/>
</dbReference>
<dbReference type="EMBL" id="CP053564">
    <property type="protein sequence ID" value="QJY49422.1"/>
    <property type="molecule type" value="Genomic_DNA"/>
</dbReference>
<evidence type="ECO:0000313" key="23">
    <source>
        <dbReference type="Proteomes" id="UP000505377"/>
    </source>
</evidence>
<evidence type="ECO:0000256" key="3">
    <source>
        <dbReference type="ARBA" id="ARBA00004496"/>
    </source>
</evidence>
<gene>
    <name evidence="22" type="ORF">HOP40_29745</name>
</gene>
<evidence type="ECO:0000256" key="14">
    <source>
        <dbReference type="ARBA" id="ARBA00023004"/>
    </source>
</evidence>
<dbReference type="GO" id="GO:0016020">
    <property type="term" value="C:membrane"/>
    <property type="evidence" value="ECO:0007669"/>
    <property type="project" value="InterPro"/>
</dbReference>
<keyword evidence="9" id="KW-0808">Transferase</keyword>
<dbReference type="PROSITE" id="PS50109">
    <property type="entry name" value="HIS_KIN"/>
    <property type="match status" value="1"/>
</dbReference>
<feature type="transmembrane region" description="Helical" evidence="20">
    <location>
        <begin position="122"/>
        <end position="140"/>
    </location>
</feature>
<keyword evidence="10" id="KW-0479">Metal-binding</keyword>
<evidence type="ECO:0000256" key="11">
    <source>
        <dbReference type="ARBA" id="ARBA00022741"/>
    </source>
</evidence>
<dbReference type="SMART" id="SM00387">
    <property type="entry name" value="HATPase_c"/>
    <property type="match status" value="1"/>
</dbReference>
<dbReference type="GO" id="GO:0005737">
    <property type="term" value="C:cytoplasm"/>
    <property type="evidence" value="ECO:0007669"/>
    <property type="project" value="UniProtKB-SubCell"/>
</dbReference>
<dbReference type="InterPro" id="IPR011712">
    <property type="entry name" value="Sig_transdc_His_kin_sub3_dim/P"/>
</dbReference>
<proteinExistence type="predicted"/>
<name>A0A6M6JS09_9PSEU</name>
<dbReference type="GO" id="GO:0005524">
    <property type="term" value="F:ATP binding"/>
    <property type="evidence" value="ECO:0007669"/>
    <property type="project" value="UniProtKB-KW"/>
</dbReference>
<protein>
    <recommendedName>
        <fullName evidence="5">Oxygen sensor histidine kinase NreB</fullName>
        <ecNumber evidence="4">2.7.13.3</ecNumber>
    </recommendedName>
    <alternativeName>
        <fullName evidence="18">Nitrogen regulation protein B</fullName>
    </alternativeName>
</protein>
<accession>A0A6M6JS09</accession>
<dbReference type="CDD" id="cd16917">
    <property type="entry name" value="HATPase_UhpB-NarQ-NarX-like"/>
    <property type="match status" value="1"/>
</dbReference>
<feature type="transmembrane region" description="Helical" evidence="20">
    <location>
        <begin position="59"/>
        <end position="88"/>
    </location>
</feature>
<feature type="coiled-coil region" evidence="19">
    <location>
        <begin position="146"/>
        <end position="173"/>
    </location>
</feature>